<sequence length="669" mass="72209">MSTPMQGQRSRSSSLAGAFDFDNVSSSSNTSVDQPIYWNDVRNPVDNRGVDFCPAPSNNIPFLNSIRQERQYLPGSSNIHAEVDDDAQKTEHLSSASANGFAVSGIVPQDRVFGPANFVPLSNQGPSPSSFAPNLNSPVGFMGRGSEDSPLIECPNLYMPSRPDALAVASSSREVGQDNGTCPGVQFNGRLVPCKRKSLEGHVGTSSEVGDSSYMQNVECSSLTDTHAAFNTGMNSAFSPASDQRDIGHGLSLAGVTASDVPDQTPSNGSNYSQRNYRIQMNSVDQGTLNPIVNSIIQSTGTSSQQQSAVPAVDPSLETRSVFPGGNGSIRGHHAVLHIPAMSQGGPSVRWSRSIISRRGGSPNAAFSRTREVASNDEASSSRGRRNARENPLFVSPSEMGIFIPNPLSSRIPVGDTTLPSNGASSSQSGPSSGVHHSSNVHWDPHHNRFSHYPHRWSENVCRSLMSSMDSEPEGQANHSSLNPGYPVAGPQEMVLPSRPSFPSHAFPSRSSILSLAAAAEGRRRLASEVRNVLDLVRRGEGLRFEDFMLLEQSVFFGMADIHDRHRDMRLDVDNMSYEELLALEERIGNVSTGLSEETILARLKQRQHAAADGSSEDIEPCCVCQEEYIAGDDLGALECGHDFHRDCIKQWLMLKNLCPVCKTTGLTT</sequence>
<dbReference type="Proteomes" id="UP001057402">
    <property type="component" value="Chromosome 6"/>
</dbReference>
<gene>
    <name evidence="1" type="ORF">MLD38_022317</name>
</gene>
<reference evidence="2" key="1">
    <citation type="journal article" date="2023" name="Front. Plant Sci.">
        <title>Chromosomal-level genome assembly of Melastoma candidum provides insights into trichome evolution.</title>
        <authorList>
            <person name="Zhong Y."/>
            <person name="Wu W."/>
            <person name="Sun C."/>
            <person name="Zou P."/>
            <person name="Liu Y."/>
            <person name="Dai S."/>
            <person name="Zhou R."/>
        </authorList>
    </citation>
    <scope>NUCLEOTIDE SEQUENCE [LARGE SCALE GENOMIC DNA]</scope>
</reference>
<comment type="caution">
    <text evidence="1">The sequence shown here is derived from an EMBL/GenBank/DDBJ whole genome shotgun (WGS) entry which is preliminary data.</text>
</comment>
<organism evidence="1 2">
    <name type="scientific">Melastoma candidum</name>
    <dbReference type="NCBI Taxonomy" id="119954"/>
    <lineage>
        <taxon>Eukaryota</taxon>
        <taxon>Viridiplantae</taxon>
        <taxon>Streptophyta</taxon>
        <taxon>Embryophyta</taxon>
        <taxon>Tracheophyta</taxon>
        <taxon>Spermatophyta</taxon>
        <taxon>Magnoliopsida</taxon>
        <taxon>eudicotyledons</taxon>
        <taxon>Gunneridae</taxon>
        <taxon>Pentapetalae</taxon>
        <taxon>rosids</taxon>
        <taxon>malvids</taxon>
        <taxon>Myrtales</taxon>
        <taxon>Melastomataceae</taxon>
        <taxon>Melastomatoideae</taxon>
        <taxon>Melastomateae</taxon>
        <taxon>Melastoma</taxon>
    </lineage>
</organism>
<evidence type="ECO:0000313" key="1">
    <source>
        <dbReference type="EMBL" id="KAI4366438.1"/>
    </source>
</evidence>
<evidence type="ECO:0000313" key="2">
    <source>
        <dbReference type="Proteomes" id="UP001057402"/>
    </source>
</evidence>
<name>A0ACB9QJW1_9MYRT</name>
<accession>A0ACB9QJW1</accession>
<protein>
    <submittedName>
        <fullName evidence="1">Uncharacterized protein</fullName>
    </submittedName>
</protein>
<proteinExistence type="predicted"/>
<keyword evidence="2" id="KW-1185">Reference proteome</keyword>
<dbReference type="EMBL" id="CM042885">
    <property type="protein sequence ID" value="KAI4366438.1"/>
    <property type="molecule type" value="Genomic_DNA"/>
</dbReference>